<dbReference type="Proteomes" id="UP000180133">
    <property type="component" value="Unassembled WGS sequence"/>
</dbReference>
<feature type="transmembrane region" description="Helical" evidence="1">
    <location>
        <begin position="12"/>
        <end position="31"/>
    </location>
</feature>
<dbReference type="SUPFAM" id="SSF49464">
    <property type="entry name" value="Carboxypeptidase regulatory domain-like"/>
    <property type="match status" value="1"/>
</dbReference>
<sequence length="177" mass="20902">MIEAFFIALESFSLFLVFTFIVTILLGYLFCGKEAKEYSPESYGRITKNGNPLCNSVVILKIYSFNYFYKESCTTNTNGEFRFNSVLKKRRKVFRTFDGLFQTVMKIEIITEVDDREVKIWDGSFRQYKVGKVERVNMSNLQCEITDPLKRYELYSYGHYVLTQCKLTKFNNYVVEK</sequence>
<protein>
    <recommendedName>
        <fullName evidence="2">DUF6795 domain-containing protein</fullName>
    </recommendedName>
</protein>
<name>A0ABX3DEN6_9VIBR</name>
<comment type="caution">
    <text evidence="3">The sequence shown here is derived from an EMBL/GenBank/DDBJ whole genome shotgun (WGS) entry which is preliminary data.</text>
</comment>
<keyword evidence="1" id="KW-0472">Membrane</keyword>
<dbReference type="EMBL" id="MKFT01000001">
    <property type="protein sequence ID" value="OHY96564.1"/>
    <property type="molecule type" value="Genomic_DNA"/>
</dbReference>
<reference evidence="3 4" key="1">
    <citation type="submission" date="2016-09" db="EMBL/GenBank/DDBJ databases">
        <title>Isolation, identification and antibiotic sensitivity analysis of bacterial pathogen from juvenile Hippocampus erectus with tail-rotted disease.</title>
        <authorList>
            <person name="Yang Q."/>
        </authorList>
    </citation>
    <scope>NUCLEOTIDE SEQUENCE [LARGE SCALE GENOMIC DNA]</scope>
    <source>
        <strain evidence="3 4">HM-10</strain>
    </source>
</reference>
<evidence type="ECO:0000313" key="3">
    <source>
        <dbReference type="EMBL" id="OHY96564.1"/>
    </source>
</evidence>
<gene>
    <name evidence="3" type="ORF">BI375_03335</name>
</gene>
<dbReference type="InterPro" id="IPR046474">
    <property type="entry name" value="DUF6795"/>
</dbReference>
<keyword evidence="1" id="KW-0812">Transmembrane</keyword>
<evidence type="ECO:0000259" key="2">
    <source>
        <dbReference type="Pfam" id="PF20598"/>
    </source>
</evidence>
<evidence type="ECO:0000313" key="4">
    <source>
        <dbReference type="Proteomes" id="UP000180133"/>
    </source>
</evidence>
<dbReference type="RefSeq" id="WP_071234456.1">
    <property type="nucleotide sequence ID" value="NZ_KV861315.1"/>
</dbReference>
<feature type="domain" description="DUF6795" evidence="2">
    <location>
        <begin position="44"/>
        <end position="147"/>
    </location>
</feature>
<dbReference type="Pfam" id="PF20598">
    <property type="entry name" value="DUF6795"/>
    <property type="match status" value="1"/>
</dbReference>
<organism evidence="3 4">
    <name type="scientific">Vibrio rotiferianus</name>
    <dbReference type="NCBI Taxonomy" id="190895"/>
    <lineage>
        <taxon>Bacteria</taxon>
        <taxon>Pseudomonadati</taxon>
        <taxon>Pseudomonadota</taxon>
        <taxon>Gammaproteobacteria</taxon>
        <taxon>Vibrionales</taxon>
        <taxon>Vibrionaceae</taxon>
        <taxon>Vibrio</taxon>
    </lineage>
</organism>
<evidence type="ECO:0000256" key="1">
    <source>
        <dbReference type="SAM" id="Phobius"/>
    </source>
</evidence>
<dbReference type="InterPro" id="IPR008969">
    <property type="entry name" value="CarboxyPept-like_regulatory"/>
</dbReference>
<keyword evidence="4" id="KW-1185">Reference proteome</keyword>
<proteinExistence type="predicted"/>
<keyword evidence="1" id="KW-1133">Transmembrane helix</keyword>
<accession>A0ABX3DEN6</accession>